<dbReference type="EMBL" id="AFBI03000101">
    <property type="protein sequence ID" value="EJW01941.1"/>
    <property type="molecule type" value="Genomic_DNA"/>
</dbReference>
<evidence type="ECO:0000313" key="5">
    <source>
        <dbReference type="EMBL" id="EJW01941.1"/>
    </source>
</evidence>
<proteinExistence type="predicted"/>
<sequence>MFVELQIEEKVPIHPRHGDIKIYIKDYLASKYSTTFVAEKKMRILLVKSLDKIEDYKIIDGLIIPTVNFTILGFKYFESEIIEAKIRKQSVTDIELQIPFLVPNQKILVKMDCFPDDCDYVSVMPKGGYKKCIVWFWQYNGDKYYFKNGEKVRVRIDKIDPDGMCIYGSFRETGLGPLSWWI</sequence>
<keyword evidence="3" id="KW-0804">Transcription</keyword>
<dbReference type="InterPro" id="IPR012340">
    <property type="entry name" value="NA-bd_OB-fold"/>
</dbReference>
<protein>
    <recommendedName>
        <fullName evidence="4">RNA polymerase III subunit Rpc25 domain-containing protein</fullName>
    </recommendedName>
</protein>
<reference evidence="5 6" key="1">
    <citation type="submission" date="2011-08" db="EMBL/GenBank/DDBJ databases">
        <authorList>
            <person name="Liu Z.J."/>
            <person name="Shi F.L."/>
            <person name="Lu J.Q."/>
            <person name="Li M."/>
            <person name="Wang Z.L."/>
        </authorList>
    </citation>
    <scope>NUCLEOTIDE SEQUENCE [LARGE SCALE GENOMIC DNA]</scope>
    <source>
        <strain evidence="5 6">USNM 41457</strain>
    </source>
</reference>
<dbReference type="GO" id="GO:0005634">
    <property type="term" value="C:nucleus"/>
    <property type="evidence" value="ECO:0007669"/>
    <property type="project" value="UniProtKB-SubCell"/>
</dbReference>
<comment type="subcellular location">
    <subcellularLocation>
        <location evidence="1">Nucleus</location>
    </subcellularLocation>
</comment>
<dbReference type="AlphaFoldDB" id="J9D264"/>
<evidence type="ECO:0000256" key="2">
    <source>
        <dbReference type="ARBA" id="ARBA00022478"/>
    </source>
</evidence>
<evidence type="ECO:0000313" key="6">
    <source>
        <dbReference type="Proteomes" id="UP000003163"/>
    </source>
</evidence>
<dbReference type="Pfam" id="PF08292">
    <property type="entry name" value="RNA_pol_Rbc25"/>
    <property type="match status" value="1"/>
</dbReference>
<evidence type="ECO:0000256" key="1">
    <source>
        <dbReference type="ARBA" id="ARBA00004123"/>
    </source>
</evidence>
<gene>
    <name evidence="5" type="ORF">EDEG_03598</name>
</gene>
<dbReference type="VEuPathDB" id="MicrosporidiaDB:EDEG_03598"/>
<dbReference type="Proteomes" id="UP000003163">
    <property type="component" value="Unassembled WGS sequence"/>
</dbReference>
<dbReference type="InterPro" id="IPR036898">
    <property type="entry name" value="RNA_pol_Rpb7-like_N_sf"/>
</dbReference>
<dbReference type="PANTHER" id="PTHR12709">
    <property type="entry name" value="DNA-DIRECTED RNA POLYMERASE II, III"/>
    <property type="match status" value="1"/>
</dbReference>
<dbReference type="HOGENOM" id="CLU_073901_2_0_1"/>
<dbReference type="OMA" id="IVNTIHV"/>
<evidence type="ECO:0000256" key="3">
    <source>
        <dbReference type="ARBA" id="ARBA00023163"/>
    </source>
</evidence>
<accession>J9D264</accession>
<feature type="domain" description="RNA polymerase III subunit Rpc25" evidence="4">
    <location>
        <begin position="80"/>
        <end position="159"/>
    </location>
</feature>
<name>J9D264_EDHAE</name>
<dbReference type="OrthoDB" id="10256606at2759"/>
<organism evidence="5 6">
    <name type="scientific">Edhazardia aedis (strain USNM 41457)</name>
    <name type="common">Microsporidian parasite</name>
    <dbReference type="NCBI Taxonomy" id="1003232"/>
    <lineage>
        <taxon>Eukaryota</taxon>
        <taxon>Fungi</taxon>
        <taxon>Fungi incertae sedis</taxon>
        <taxon>Microsporidia</taxon>
        <taxon>Edhazardia</taxon>
    </lineage>
</organism>
<keyword evidence="2" id="KW-0240">DNA-directed RNA polymerase</keyword>
<reference evidence="6" key="2">
    <citation type="submission" date="2015-07" db="EMBL/GenBank/DDBJ databases">
        <title>Contrasting host-pathogen interactions and genome evolution in two generalist and specialist microsporidian pathogens of mosquitoes.</title>
        <authorList>
            <consortium name="The Broad Institute Genomics Platform"/>
            <consortium name="The Broad Institute Genome Sequencing Center for Infectious Disease"/>
            <person name="Cuomo C.A."/>
            <person name="Sanscrainte N.D."/>
            <person name="Goldberg J.M."/>
            <person name="Heiman D."/>
            <person name="Young S."/>
            <person name="Zeng Q."/>
            <person name="Becnel J.J."/>
            <person name="Birren B.W."/>
        </authorList>
    </citation>
    <scope>NUCLEOTIDE SEQUENCE [LARGE SCALE GENOMIC DNA]</scope>
    <source>
        <strain evidence="6">USNM 41457</strain>
    </source>
</reference>
<dbReference type="Gene3D" id="2.40.50.140">
    <property type="entry name" value="Nucleic acid-binding proteins"/>
    <property type="match status" value="1"/>
</dbReference>
<dbReference type="InParanoid" id="J9D264"/>
<dbReference type="GO" id="GO:0000428">
    <property type="term" value="C:DNA-directed RNA polymerase complex"/>
    <property type="evidence" value="ECO:0007669"/>
    <property type="project" value="UniProtKB-KW"/>
</dbReference>
<keyword evidence="6" id="KW-1185">Reference proteome</keyword>
<dbReference type="GO" id="GO:0006352">
    <property type="term" value="P:DNA-templated transcription initiation"/>
    <property type="evidence" value="ECO:0007669"/>
    <property type="project" value="InterPro"/>
</dbReference>
<comment type="caution">
    <text evidence="5">The sequence shown here is derived from an EMBL/GenBank/DDBJ whole genome shotgun (WGS) entry which is preliminary data.</text>
</comment>
<dbReference type="Gene3D" id="3.30.1490.120">
    <property type="entry name" value="RNA polymerase Rpb7-like, N-terminal domain"/>
    <property type="match status" value="1"/>
</dbReference>
<dbReference type="PANTHER" id="PTHR12709:SF4">
    <property type="entry name" value="DNA-DIRECTED RNA POLYMERASE II SUBUNIT RPB7"/>
    <property type="match status" value="1"/>
</dbReference>
<dbReference type="InterPro" id="IPR045113">
    <property type="entry name" value="Rpb7-like"/>
</dbReference>
<dbReference type="InterPro" id="IPR013238">
    <property type="entry name" value="RNA_pol_III_Rbc25"/>
</dbReference>
<evidence type="ECO:0000259" key="4">
    <source>
        <dbReference type="Pfam" id="PF08292"/>
    </source>
</evidence>